<dbReference type="Proteomes" id="UP000318313">
    <property type="component" value="Chromosome"/>
</dbReference>
<dbReference type="KEGG" id="gfm:Enr17x_02610"/>
<evidence type="ECO:0000313" key="2">
    <source>
        <dbReference type="EMBL" id="QDV48250.1"/>
    </source>
</evidence>
<protein>
    <recommendedName>
        <fullName evidence="4">Branched-chain amino acid aminotransferase</fullName>
    </recommendedName>
</protein>
<organism evidence="2 3">
    <name type="scientific">Gimesia fumaroli</name>
    <dbReference type="NCBI Taxonomy" id="2527976"/>
    <lineage>
        <taxon>Bacteria</taxon>
        <taxon>Pseudomonadati</taxon>
        <taxon>Planctomycetota</taxon>
        <taxon>Planctomycetia</taxon>
        <taxon>Planctomycetales</taxon>
        <taxon>Planctomycetaceae</taxon>
        <taxon>Gimesia</taxon>
    </lineage>
</organism>
<dbReference type="RefSeq" id="WP_145305436.1">
    <property type="nucleotide sequence ID" value="NZ_CP037452.1"/>
</dbReference>
<dbReference type="EMBL" id="CP037452">
    <property type="protein sequence ID" value="QDV48250.1"/>
    <property type="molecule type" value="Genomic_DNA"/>
</dbReference>
<dbReference type="AlphaFoldDB" id="A0A518I575"/>
<feature type="transmembrane region" description="Helical" evidence="1">
    <location>
        <begin position="12"/>
        <end position="36"/>
    </location>
</feature>
<proteinExistence type="predicted"/>
<evidence type="ECO:0000256" key="1">
    <source>
        <dbReference type="SAM" id="Phobius"/>
    </source>
</evidence>
<name>A0A518I575_9PLAN</name>
<keyword evidence="1" id="KW-0472">Membrane</keyword>
<keyword evidence="1" id="KW-1133">Transmembrane helix</keyword>
<keyword evidence="1" id="KW-0812">Transmembrane</keyword>
<sequence length="108" mass="11742">MKTMLIQLMNEEAGFIVSSELVLVSTIAVLAMIVGLSEVANGVNQELEDVGSAFGRINQSFYVAGASGHKGYTYGSDFHDQYDFCDGENDIVCDRSPVQEGRRGGHNY</sequence>
<accession>A0A518I575</accession>
<keyword evidence="3" id="KW-1185">Reference proteome</keyword>
<gene>
    <name evidence="2" type="ORF">Enr17x_02610</name>
</gene>
<evidence type="ECO:0000313" key="3">
    <source>
        <dbReference type="Proteomes" id="UP000318313"/>
    </source>
</evidence>
<evidence type="ECO:0008006" key="4">
    <source>
        <dbReference type="Google" id="ProtNLM"/>
    </source>
</evidence>
<dbReference type="OrthoDB" id="278295at2"/>
<reference evidence="2 3" key="1">
    <citation type="submission" date="2019-03" db="EMBL/GenBank/DDBJ databases">
        <title>Deep-cultivation of Planctomycetes and their phenomic and genomic characterization uncovers novel biology.</title>
        <authorList>
            <person name="Wiegand S."/>
            <person name="Jogler M."/>
            <person name="Boedeker C."/>
            <person name="Pinto D."/>
            <person name="Vollmers J."/>
            <person name="Rivas-Marin E."/>
            <person name="Kohn T."/>
            <person name="Peeters S.H."/>
            <person name="Heuer A."/>
            <person name="Rast P."/>
            <person name="Oberbeckmann S."/>
            <person name="Bunk B."/>
            <person name="Jeske O."/>
            <person name="Meyerdierks A."/>
            <person name="Storesund J.E."/>
            <person name="Kallscheuer N."/>
            <person name="Luecker S."/>
            <person name="Lage O.M."/>
            <person name="Pohl T."/>
            <person name="Merkel B.J."/>
            <person name="Hornburger P."/>
            <person name="Mueller R.-W."/>
            <person name="Bruemmer F."/>
            <person name="Labrenz M."/>
            <person name="Spormann A.M."/>
            <person name="Op den Camp H."/>
            <person name="Overmann J."/>
            <person name="Amann R."/>
            <person name="Jetten M.S.M."/>
            <person name="Mascher T."/>
            <person name="Medema M.H."/>
            <person name="Devos D.P."/>
            <person name="Kaster A.-K."/>
            <person name="Ovreas L."/>
            <person name="Rohde M."/>
            <person name="Galperin M.Y."/>
            <person name="Jogler C."/>
        </authorList>
    </citation>
    <scope>NUCLEOTIDE SEQUENCE [LARGE SCALE GENOMIC DNA]</scope>
    <source>
        <strain evidence="2 3">Enr17</strain>
    </source>
</reference>